<dbReference type="PATRIC" id="fig|797299.3.peg.253"/>
<comment type="subcellular location">
    <subcellularLocation>
        <location evidence="1">Membrane</location>
        <topology evidence="1">Multi-pass membrane protein</topology>
    </subcellularLocation>
</comment>
<dbReference type="PROSITE" id="PS50929">
    <property type="entry name" value="ABC_TM1F"/>
    <property type="match status" value="1"/>
</dbReference>
<dbReference type="GeneID" id="25144058"/>
<feature type="transmembrane region" description="Helical" evidence="9">
    <location>
        <begin position="199"/>
        <end position="216"/>
    </location>
</feature>
<keyword evidence="3 9" id="KW-0812">Transmembrane</keyword>
<evidence type="ECO:0000256" key="9">
    <source>
        <dbReference type="SAM" id="Phobius"/>
    </source>
</evidence>
<evidence type="ECO:0000259" key="10">
    <source>
        <dbReference type="PROSITE" id="PS50893"/>
    </source>
</evidence>
<dbReference type="Gene3D" id="3.40.50.300">
    <property type="entry name" value="P-loop containing nucleotide triphosphate hydrolases"/>
    <property type="match status" value="1"/>
</dbReference>
<evidence type="ECO:0000256" key="5">
    <source>
        <dbReference type="ARBA" id="ARBA00022840"/>
    </source>
</evidence>
<keyword evidence="2" id="KW-0813">Transport</keyword>
<dbReference type="PANTHER" id="PTHR24221:SF654">
    <property type="entry name" value="ATP-BINDING CASSETTE SUB-FAMILY B MEMBER 6"/>
    <property type="match status" value="1"/>
</dbReference>
<dbReference type="AlphaFoldDB" id="W0JIP3"/>
<keyword evidence="5" id="KW-0067">ATP-binding</keyword>
<gene>
    <name evidence="12" type="ORF">HALLA_06055</name>
</gene>
<dbReference type="eggNOG" id="arCOG02841">
    <property type="taxonomic scope" value="Archaea"/>
</dbReference>
<evidence type="ECO:0000256" key="7">
    <source>
        <dbReference type="ARBA" id="ARBA00023136"/>
    </source>
</evidence>
<keyword evidence="7 9" id="KW-0472">Membrane</keyword>
<dbReference type="SUPFAM" id="SSF52540">
    <property type="entry name" value="P-loop containing nucleoside triphosphate hydrolases"/>
    <property type="match status" value="1"/>
</dbReference>
<dbReference type="InterPro" id="IPR003439">
    <property type="entry name" value="ABC_transporter-like_ATP-bd"/>
</dbReference>
<dbReference type="HOGENOM" id="CLU_000604_84_4_2"/>
<feature type="transmembrane region" description="Helical" evidence="9">
    <location>
        <begin position="33"/>
        <end position="51"/>
    </location>
</feature>
<dbReference type="InterPro" id="IPR011527">
    <property type="entry name" value="ABC1_TM_dom"/>
</dbReference>
<feature type="transmembrane region" description="Helical" evidence="9">
    <location>
        <begin position="93"/>
        <end position="114"/>
    </location>
</feature>
<dbReference type="GO" id="GO:0005524">
    <property type="term" value="F:ATP binding"/>
    <property type="evidence" value="ECO:0007669"/>
    <property type="project" value="UniProtKB-KW"/>
</dbReference>
<dbReference type="CDD" id="cd18565">
    <property type="entry name" value="ABC_6TM_exporter_like"/>
    <property type="match status" value="1"/>
</dbReference>
<evidence type="ECO:0000313" key="12">
    <source>
        <dbReference type="EMBL" id="AHF98473.1"/>
    </source>
</evidence>
<feature type="transmembrane region" description="Helical" evidence="9">
    <location>
        <begin position="284"/>
        <end position="305"/>
    </location>
</feature>
<dbReference type="InterPro" id="IPR027417">
    <property type="entry name" value="P-loop_NTPase"/>
</dbReference>
<feature type="domain" description="ABC transporter" evidence="10">
    <location>
        <begin position="408"/>
        <end position="645"/>
    </location>
</feature>
<dbReference type="Pfam" id="PF00005">
    <property type="entry name" value="ABC_tran"/>
    <property type="match status" value="1"/>
</dbReference>
<feature type="region of interest" description="Disordered" evidence="8">
    <location>
        <begin position="395"/>
        <end position="421"/>
    </location>
</feature>
<protein>
    <submittedName>
        <fullName evidence="12">Multidrug ABC transporter ATPase</fullName>
    </submittedName>
</protein>
<evidence type="ECO:0000256" key="3">
    <source>
        <dbReference type="ARBA" id="ARBA00022692"/>
    </source>
</evidence>
<evidence type="ECO:0000259" key="11">
    <source>
        <dbReference type="PROSITE" id="PS50929"/>
    </source>
</evidence>
<evidence type="ECO:0000256" key="1">
    <source>
        <dbReference type="ARBA" id="ARBA00004141"/>
    </source>
</evidence>
<dbReference type="GO" id="GO:0140359">
    <property type="term" value="F:ABC-type transporter activity"/>
    <property type="evidence" value="ECO:0007669"/>
    <property type="project" value="InterPro"/>
</dbReference>
<keyword evidence="13" id="KW-1185">Reference proteome</keyword>
<dbReference type="EMBL" id="CP007055">
    <property type="protein sequence ID" value="AHF98473.1"/>
    <property type="molecule type" value="Genomic_DNA"/>
</dbReference>
<organism evidence="12 13">
    <name type="scientific">Halostagnicola larsenii XH-48</name>
    <dbReference type="NCBI Taxonomy" id="797299"/>
    <lineage>
        <taxon>Archaea</taxon>
        <taxon>Methanobacteriati</taxon>
        <taxon>Methanobacteriota</taxon>
        <taxon>Stenosarchaea group</taxon>
        <taxon>Halobacteria</taxon>
        <taxon>Halobacteriales</taxon>
        <taxon>Natrialbaceae</taxon>
        <taxon>Halostagnicola</taxon>
    </lineage>
</organism>
<dbReference type="PROSITE" id="PS00211">
    <property type="entry name" value="ABC_TRANSPORTER_1"/>
    <property type="match status" value="1"/>
</dbReference>
<reference evidence="12 13" key="1">
    <citation type="submission" date="2014-01" db="EMBL/GenBank/DDBJ databases">
        <authorList>
            <consortium name="DOE Joint Genome Institute"/>
            <person name="Anderson I."/>
            <person name="Huntemann M."/>
            <person name="Han J."/>
            <person name="Chen A."/>
            <person name="Kyrpides N."/>
            <person name="Mavromatis K."/>
            <person name="Markowitz V."/>
            <person name="Palaniappan K."/>
            <person name="Ivanova N."/>
            <person name="Schaumberg A."/>
            <person name="Pati A."/>
            <person name="Liolios K."/>
            <person name="Nordberg H.P."/>
            <person name="Cantor M.N."/>
            <person name="Hua S.X."/>
            <person name="Woyke T."/>
        </authorList>
    </citation>
    <scope>NUCLEOTIDE SEQUENCE [LARGE SCALE GENOMIC DNA]</scope>
    <source>
        <strain evidence="12 13">XH-48</strain>
    </source>
</reference>
<feature type="domain" description="ABC transmembrane type-1" evidence="11">
    <location>
        <begin position="40"/>
        <end position="348"/>
    </location>
</feature>
<keyword evidence="6 9" id="KW-1133">Transmembrane helix</keyword>
<dbReference type="KEGG" id="hlr:HALLA_06055"/>
<dbReference type="SMART" id="SM00382">
    <property type="entry name" value="AAA"/>
    <property type="match status" value="1"/>
</dbReference>
<evidence type="ECO:0000256" key="8">
    <source>
        <dbReference type="SAM" id="MobiDB-lite"/>
    </source>
</evidence>
<dbReference type="PROSITE" id="PS50893">
    <property type="entry name" value="ABC_TRANSPORTER_2"/>
    <property type="match status" value="1"/>
</dbReference>
<feature type="transmembrane region" description="Helical" evidence="9">
    <location>
        <begin position="176"/>
        <end position="193"/>
    </location>
</feature>
<dbReference type="STRING" id="797299.HALLA_06055"/>
<feature type="transmembrane region" description="Helical" evidence="9">
    <location>
        <begin position="311"/>
        <end position="329"/>
    </location>
</feature>
<dbReference type="FunFam" id="3.40.50.300:FF:000287">
    <property type="entry name" value="Multidrug ABC transporter ATP-binding protein"/>
    <property type="match status" value="1"/>
</dbReference>
<evidence type="ECO:0000256" key="6">
    <source>
        <dbReference type="ARBA" id="ARBA00022989"/>
    </source>
</evidence>
<evidence type="ECO:0000256" key="2">
    <source>
        <dbReference type="ARBA" id="ARBA00022448"/>
    </source>
</evidence>
<dbReference type="RefSeq" id="WP_049951686.1">
    <property type="nucleotide sequence ID" value="NZ_CP007055.1"/>
</dbReference>
<accession>W0JIP3</accession>
<dbReference type="Pfam" id="PF00664">
    <property type="entry name" value="ABC_membrane"/>
    <property type="match status" value="1"/>
</dbReference>
<dbReference type="GO" id="GO:0016887">
    <property type="term" value="F:ATP hydrolysis activity"/>
    <property type="evidence" value="ECO:0007669"/>
    <property type="project" value="InterPro"/>
</dbReference>
<name>W0JIP3_9EURY</name>
<dbReference type="InterPro" id="IPR036640">
    <property type="entry name" value="ABC1_TM_sf"/>
</dbReference>
<dbReference type="Proteomes" id="UP000019024">
    <property type="component" value="Chromosome"/>
</dbReference>
<dbReference type="OrthoDB" id="121502at2157"/>
<evidence type="ECO:0000256" key="4">
    <source>
        <dbReference type="ARBA" id="ARBA00022741"/>
    </source>
</evidence>
<feature type="compositionally biased region" description="Acidic residues" evidence="8">
    <location>
        <begin position="409"/>
        <end position="421"/>
    </location>
</feature>
<keyword evidence="4" id="KW-0547">Nucleotide-binding</keyword>
<feature type="transmembrane region" description="Helical" evidence="9">
    <location>
        <begin position="56"/>
        <end position="73"/>
    </location>
</feature>
<dbReference type="Gene3D" id="1.20.1560.10">
    <property type="entry name" value="ABC transporter type 1, transmembrane domain"/>
    <property type="match status" value="1"/>
</dbReference>
<sequence length="675" mass="75314">MSSVDWDEDDPFEEQRENIENPMRRLLFEFGRPYWFSVTVGIISSILARALDLLPALLLAVAIDAIFGNAAFAEQVPLVVLPEAWLPTTPASQFWFVAIAIAGSFALGSIFHWVRNWGFNAFSQDIQHDVRTATYDKMQRLDMEFFSDKQTGEMMSVLSNDVNQLERFLNEGLNSAFRLVVMVVGIGALLFWLNPQLALISLAPVPLIGGFTYVFVKKIQPKYAAVRSSVGKVNSRLENNLGGIQVIKSSNTERFESGRVEDVSKKYFDTNWEAINLRIKFFPALQLISGIGFVLTFVVGGYWVLQGTAPGPFTGALEIGVFVAFIMYTQQLVWPMAQFGQVINMYQRAEASSERIFGLMDETGRIDREEGADDLEVRTGRVEYDSVSFSYEGYESRDGAEAGRQQETAADDPVEADRPDEESELIIDDISFEVEGGETLALVGPTGAGKSTVLKLLLRLYDVDDGEIRIDGQDVSEVSLPSLRRSLGYVGQESYLFYGTVEENITYGTFDADRNEIIEAAKAAEAHEFIQNLPDGYDTMVGERGVKLSGGQRQRVAIARAVLKDPDILILDEATSDVDTETEMLIQRSIDDLTEDRTTFAIAHRLSTIKDADTIVVLEGGRIVERGPHEELLENDGLYAHLWGVQAGEIDELPQEFIERAQRRTARTQARNTDD</sequence>
<dbReference type="PANTHER" id="PTHR24221">
    <property type="entry name" value="ATP-BINDING CASSETTE SUB-FAMILY B"/>
    <property type="match status" value="1"/>
</dbReference>
<dbReference type="InterPro" id="IPR003593">
    <property type="entry name" value="AAA+_ATPase"/>
</dbReference>
<proteinExistence type="predicted"/>
<dbReference type="SUPFAM" id="SSF90123">
    <property type="entry name" value="ABC transporter transmembrane region"/>
    <property type="match status" value="1"/>
</dbReference>
<evidence type="ECO:0000313" key="13">
    <source>
        <dbReference type="Proteomes" id="UP000019024"/>
    </source>
</evidence>
<dbReference type="InterPro" id="IPR017871">
    <property type="entry name" value="ABC_transporter-like_CS"/>
</dbReference>
<dbReference type="GO" id="GO:0016020">
    <property type="term" value="C:membrane"/>
    <property type="evidence" value="ECO:0007669"/>
    <property type="project" value="UniProtKB-SubCell"/>
</dbReference>
<dbReference type="InterPro" id="IPR039421">
    <property type="entry name" value="Type_1_exporter"/>
</dbReference>